<dbReference type="GO" id="GO:0004875">
    <property type="term" value="F:complement receptor activity"/>
    <property type="evidence" value="ECO:0000318"/>
    <property type="project" value="GO_Central"/>
</dbReference>
<dbReference type="PANTHER" id="PTHR24225:SF5">
    <property type="entry name" value="G-PROTEIN COUPLED RECEPTOR 33-RELATED"/>
    <property type="match status" value="1"/>
</dbReference>
<dbReference type="PANTHER" id="PTHR24225">
    <property type="entry name" value="CHEMOTACTIC RECEPTOR"/>
    <property type="match status" value="1"/>
</dbReference>
<dbReference type="PRINTS" id="PR00237">
    <property type="entry name" value="GPCRRHODOPSN"/>
</dbReference>
<keyword evidence="10" id="KW-0807">Transducer</keyword>
<gene>
    <name evidence="16" type="primary">GPR33</name>
</gene>
<dbReference type="STRING" id="13616.ENSMODP00000050647"/>
<feature type="transmembrane region" description="Helical" evidence="14">
    <location>
        <begin position="285"/>
        <end position="308"/>
    </location>
</feature>
<keyword evidence="3 14" id="KW-0812">Transmembrane</keyword>
<comment type="function">
    <text evidence="12">Orphan receptor; could be a chemoattractant receptor.</text>
</comment>
<feature type="transmembrane region" description="Helical" evidence="14">
    <location>
        <begin position="71"/>
        <end position="89"/>
    </location>
</feature>
<accession>A0A5F8GT55</accession>
<dbReference type="GO" id="GO:0007204">
    <property type="term" value="P:positive regulation of cytosolic calcium ion concentration"/>
    <property type="evidence" value="ECO:0000318"/>
    <property type="project" value="GO_Central"/>
</dbReference>
<comment type="subcellular location">
    <subcellularLocation>
        <location evidence="1">Cell membrane</location>
        <topology evidence="1">Multi-pass membrane protein</topology>
    </subcellularLocation>
</comment>
<comment type="similarity">
    <text evidence="11">Belongs to the chemokine-like receptor (CMKLR) family.</text>
</comment>
<keyword evidence="6 14" id="KW-0472">Membrane</keyword>
<protein>
    <recommendedName>
        <fullName evidence="13">Probable G-protein coupled receptor 33</fullName>
    </recommendedName>
</protein>
<dbReference type="GO" id="GO:0004930">
    <property type="term" value="F:G protein-coupled receptor activity"/>
    <property type="evidence" value="ECO:0000318"/>
    <property type="project" value="GO_Central"/>
</dbReference>
<evidence type="ECO:0000259" key="15">
    <source>
        <dbReference type="PROSITE" id="PS50262"/>
    </source>
</evidence>
<evidence type="ECO:0000256" key="8">
    <source>
        <dbReference type="ARBA" id="ARBA00023170"/>
    </source>
</evidence>
<dbReference type="InterPro" id="IPR017452">
    <property type="entry name" value="GPCR_Rhodpsn_7TM"/>
</dbReference>
<evidence type="ECO:0000256" key="11">
    <source>
        <dbReference type="ARBA" id="ARBA00025736"/>
    </source>
</evidence>
<evidence type="ECO:0000256" key="3">
    <source>
        <dbReference type="ARBA" id="ARBA00022692"/>
    </source>
</evidence>
<dbReference type="GeneTree" id="ENSGT01140000282544"/>
<evidence type="ECO:0000256" key="2">
    <source>
        <dbReference type="ARBA" id="ARBA00022475"/>
    </source>
</evidence>
<feature type="transmembrane region" description="Helical" evidence="14">
    <location>
        <begin position="150"/>
        <end position="171"/>
    </location>
</feature>
<sequence length="346" mass="39877">MPQEVTDLNNTTAYLINMTTLRRNISFATSVSITYLATAPLLYITFIASIIANGFYLWVLRFKMKKTINTLLFFHLILSYLISSLIIPFKITSFLQSDHWSFGIAMCKVFNSTFSLGMFASVFILSAISLDRYILTLHPVWSQKHRNIHWASSILTGIWIFATIFSIPYLIFREIHKESNGIVTCKNNYALSNNWKSQKTQTLGKGVQMVLFISRLWLGFLLPLFIIIFCYVKVAQRMRQRRLVKSSKPFKVMVISVGSFFVCWMPYHVYQGLLISESHMQVTKLTLILTAITSSFNSFFSPTFYLFIGENFKKVFKKSIVVLFDSILHEESSLKQPQNPCTEVSV</sequence>
<reference evidence="16 17" key="1">
    <citation type="journal article" date="2007" name="Nature">
        <title>Genome of the marsupial Monodelphis domestica reveals innovation in non-coding sequences.</title>
        <authorList>
            <person name="Mikkelsen T.S."/>
            <person name="Wakefield M.J."/>
            <person name="Aken B."/>
            <person name="Amemiya C.T."/>
            <person name="Chang J.L."/>
            <person name="Duke S."/>
            <person name="Garber M."/>
            <person name="Gentles A.J."/>
            <person name="Goodstadt L."/>
            <person name="Heger A."/>
            <person name="Jurka J."/>
            <person name="Kamal M."/>
            <person name="Mauceli E."/>
            <person name="Searle S.M."/>
            <person name="Sharpe T."/>
            <person name="Baker M.L."/>
            <person name="Batzer M.A."/>
            <person name="Benos P.V."/>
            <person name="Belov K."/>
            <person name="Clamp M."/>
            <person name="Cook A."/>
            <person name="Cuff J."/>
            <person name="Das R."/>
            <person name="Davidow L."/>
            <person name="Deakin J.E."/>
            <person name="Fazzari M.J."/>
            <person name="Glass J.L."/>
            <person name="Grabherr M."/>
            <person name="Greally J.M."/>
            <person name="Gu W."/>
            <person name="Hore T.A."/>
            <person name="Huttley G.A."/>
            <person name="Kleber M."/>
            <person name="Jirtle R.L."/>
            <person name="Koina E."/>
            <person name="Lee J.T."/>
            <person name="Mahony S."/>
            <person name="Marra M.A."/>
            <person name="Miller R.D."/>
            <person name="Nicholls R.D."/>
            <person name="Oda M."/>
            <person name="Papenfuss A.T."/>
            <person name="Parra Z.E."/>
            <person name="Pollock D.D."/>
            <person name="Ray D.A."/>
            <person name="Schein J.E."/>
            <person name="Speed T.P."/>
            <person name="Thompson K."/>
            <person name="VandeBerg J.L."/>
            <person name="Wade C.M."/>
            <person name="Walker J.A."/>
            <person name="Waters P.D."/>
            <person name="Webber C."/>
            <person name="Weidman J.R."/>
            <person name="Xie X."/>
            <person name="Zody M.C."/>
            <person name="Baldwin J."/>
            <person name="Abdouelleil A."/>
            <person name="Abdulkadir J."/>
            <person name="Abebe A."/>
            <person name="Abera B."/>
            <person name="Abreu J."/>
            <person name="Acer S.C."/>
            <person name="Aftuck L."/>
            <person name="Alexander A."/>
            <person name="An P."/>
            <person name="Anderson E."/>
            <person name="Anderson S."/>
            <person name="Arachi H."/>
            <person name="Azer M."/>
            <person name="Bachantsang P."/>
            <person name="Barry A."/>
            <person name="Bayul T."/>
            <person name="Berlin A."/>
            <person name="Bessette D."/>
            <person name="Bloom T."/>
            <person name="Bloom T."/>
            <person name="Boguslavskiy L."/>
            <person name="Bonnet C."/>
            <person name="Boukhgalter B."/>
            <person name="Bourzgui I."/>
            <person name="Brown A."/>
            <person name="Cahill P."/>
            <person name="Channer S."/>
            <person name="Cheshatsang Y."/>
            <person name="Chuda L."/>
            <person name="Citroen M."/>
            <person name="Collymore A."/>
            <person name="Cooke P."/>
            <person name="Costello M."/>
            <person name="D'Aco K."/>
            <person name="Daza R."/>
            <person name="De Haan G."/>
            <person name="DeGray S."/>
            <person name="DeMaso C."/>
            <person name="Dhargay N."/>
            <person name="Dooley K."/>
            <person name="Dooley E."/>
            <person name="Doricent M."/>
            <person name="Dorje P."/>
            <person name="Dorjee K."/>
            <person name="Dupes A."/>
            <person name="Elong R."/>
            <person name="Falk J."/>
            <person name="Farina A."/>
            <person name="Faro S."/>
            <person name="Ferguson D."/>
            <person name="Fisher S."/>
            <person name="Foley C.D."/>
            <person name="Franke A."/>
            <person name="Friedrich D."/>
            <person name="Gadbois L."/>
            <person name="Gearin G."/>
            <person name="Gearin C.R."/>
            <person name="Giannoukos G."/>
            <person name="Goode T."/>
            <person name="Graham J."/>
            <person name="Grandbois E."/>
            <person name="Grewal S."/>
            <person name="Gyaltsen K."/>
            <person name="Hafez N."/>
            <person name="Hagos B."/>
            <person name="Hall J."/>
            <person name="Henson C."/>
            <person name="Hollinger A."/>
            <person name="Honan T."/>
            <person name="Huard M.D."/>
            <person name="Hughes L."/>
            <person name="Hurhula B."/>
            <person name="Husby M.E."/>
            <person name="Kamat A."/>
            <person name="Kanga B."/>
            <person name="Kashin S."/>
            <person name="Khazanovich D."/>
            <person name="Kisner P."/>
            <person name="Lance K."/>
            <person name="Lara M."/>
            <person name="Lee W."/>
            <person name="Lennon N."/>
            <person name="Letendre F."/>
            <person name="LeVine R."/>
            <person name="Lipovsky A."/>
            <person name="Liu X."/>
            <person name="Liu J."/>
            <person name="Liu S."/>
            <person name="Lokyitsang T."/>
            <person name="Lokyitsang Y."/>
            <person name="Lubonja R."/>
            <person name="Lui A."/>
            <person name="MacDonald P."/>
            <person name="Magnisalis V."/>
            <person name="Maru K."/>
            <person name="Matthews C."/>
            <person name="McCusker W."/>
            <person name="McDonough S."/>
            <person name="Mehta T."/>
            <person name="Meldrim J."/>
            <person name="Meneus L."/>
            <person name="Mihai O."/>
            <person name="Mihalev A."/>
            <person name="Mihova T."/>
            <person name="Mittelman R."/>
            <person name="Mlenga V."/>
            <person name="Montmayeur A."/>
            <person name="Mulrain L."/>
            <person name="Navidi A."/>
            <person name="Naylor J."/>
            <person name="Negash T."/>
            <person name="Nguyen T."/>
            <person name="Nguyen N."/>
            <person name="Nicol R."/>
            <person name="Norbu C."/>
            <person name="Norbu N."/>
            <person name="Novod N."/>
            <person name="O'Neill B."/>
            <person name="Osman S."/>
            <person name="Markiewicz E."/>
            <person name="Oyono O.L."/>
            <person name="Patti C."/>
            <person name="Phunkhang P."/>
            <person name="Pierre F."/>
            <person name="Priest M."/>
            <person name="Raghuraman S."/>
            <person name="Rege F."/>
            <person name="Reyes R."/>
            <person name="Rise C."/>
            <person name="Rogov P."/>
            <person name="Ross K."/>
            <person name="Ryan E."/>
            <person name="Settipalli S."/>
            <person name="Shea T."/>
            <person name="Sherpa N."/>
            <person name="Shi L."/>
            <person name="Shih D."/>
            <person name="Sparrow T."/>
            <person name="Spaulding J."/>
            <person name="Stalker J."/>
            <person name="Stange-Thomann N."/>
            <person name="Stavropoulos S."/>
            <person name="Stone C."/>
            <person name="Strader C."/>
            <person name="Tesfaye S."/>
            <person name="Thomson T."/>
            <person name="Thoulutsang Y."/>
            <person name="Thoulutsang D."/>
            <person name="Topham K."/>
            <person name="Topping I."/>
            <person name="Tsamla T."/>
            <person name="Vassiliev H."/>
            <person name="Vo A."/>
            <person name="Wangchuk T."/>
            <person name="Wangdi T."/>
            <person name="Weiand M."/>
            <person name="Wilkinson J."/>
            <person name="Wilson A."/>
            <person name="Yadav S."/>
            <person name="Young G."/>
            <person name="Yu Q."/>
            <person name="Zembek L."/>
            <person name="Zhong D."/>
            <person name="Zimmer A."/>
            <person name="Zwirko Z."/>
            <person name="Jaffe D.B."/>
            <person name="Alvarez P."/>
            <person name="Brockman W."/>
            <person name="Butler J."/>
            <person name="Chin C."/>
            <person name="Gnerre S."/>
            <person name="MacCallum I."/>
            <person name="Graves J.A."/>
            <person name="Ponting C.P."/>
            <person name="Breen M."/>
            <person name="Samollow P.B."/>
            <person name="Lander E.S."/>
            <person name="Lindblad-Toh K."/>
        </authorList>
    </citation>
    <scope>NUCLEOTIDE SEQUENCE [LARGE SCALE GENOMIC DNA]</scope>
</reference>
<evidence type="ECO:0000256" key="10">
    <source>
        <dbReference type="ARBA" id="ARBA00023224"/>
    </source>
</evidence>
<feature type="transmembrane region" description="Helical" evidence="14">
    <location>
        <begin position="41"/>
        <end position="59"/>
    </location>
</feature>
<dbReference type="Pfam" id="PF00001">
    <property type="entry name" value="7tm_1"/>
    <property type="match status" value="1"/>
</dbReference>
<name>A0A5F8GT55_MONDO</name>
<organism evidence="16 17">
    <name type="scientific">Monodelphis domestica</name>
    <name type="common">Gray short-tailed opossum</name>
    <dbReference type="NCBI Taxonomy" id="13616"/>
    <lineage>
        <taxon>Eukaryota</taxon>
        <taxon>Metazoa</taxon>
        <taxon>Chordata</taxon>
        <taxon>Craniata</taxon>
        <taxon>Vertebrata</taxon>
        <taxon>Euteleostomi</taxon>
        <taxon>Mammalia</taxon>
        <taxon>Metatheria</taxon>
        <taxon>Didelphimorphia</taxon>
        <taxon>Didelphidae</taxon>
        <taxon>Monodelphis</taxon>
    </lineage>
</organism>
<evidence type="ECO:0000256" key="5">
    <source>
        <dbReference type="ARBA" id="ARBA00023040"/>
    </source>
</evidence>
<keyword evidence="8" id="KW-0675">Receptor</keyword>
<evidence type="ECO:0000256" key="13">
    <source>
        <dbReference type="ARBA" id="ARBA00039587"/>
    </source>
</evidence>
<feature type="transmembrane region" description="Helical" evidence="14">
    <location>
        <begin position="252"/>
        <end position="270"/>
    </location>
</feature>
<evidence type="ECO:0000256" key="14">
    <source>
        <dbReference type="SAM" id="Phobius"/>
    </source>
</evidence>
<proteinExistence type="inferred from homology"/>
<keyword evidence="7" id="KW-1015">Disulfide bond</keyword>
<evidence type="ECO:0000313" key="17">
    <source>
        <dbReference type="Proteomes" id="UP000002280"/>
    </source>
</evidence>
<feature type="transmembrane region" description="Helical" evidence="14">
    <location>
        <begin position="109"/>
        <end position="130"/>
    </location>
</feature>
<dbReference type="GO" id="GO:0005886">
    <property type="term" value="C:plasma membrane"/>
    <property type="evidence" value="ECO:0000318"/>
    <property type="project" value="GO_Central"/>
</dbReference>
<dbReference type="InterPro" id="IPR000276">
    <property type="entry name" value="GPCR_Rhodpsn"/>
</dbReference>
<dbReference type="PRINTS" id="PR00526">
    <property type="entry name" value="FMETLEUPHER"/>
</dbReference>
<evidence type="ECO:0000313" key="16">
    <source>
        <dbReference type="Ensembl" id="ENSMODP00000050647.1"/>
    </source>
</evidence>
<evidence type="ECO:0000256" key="9">
    <source>
        <dbReference type="ARBA" id="ARBA00023180"/>
    </source>
</evidence>
<feature type="transmembrane region" description="Helical" evidence="14">
    <location>
        <begin position="209"/>
        <end position="232"/>
    </location>
</feature>
<dbReference type="SUPFAM" id="SSF81321">
    <property type="entry name" value="Family A G protein-coupled receptor-like"/>
    <property type="match status" value="1"/>
</dbReference>
<dbReference type="InParanoid" id="A0A5F8GT55"/>
<dbReference type="GO" id="GO:0002430">
    <property type="term" value="P:complement receptor mediated signaling pathway"/>
    <property type="evidence" value="ECO:0000318"/>
    <property type="project" value="GO_Central"/>
</dbReference>
<dbReference type="AlphaFoldDB" id="A0A5F8GT55"/>
<reference evidence="16" key="3">
    <citation type="submission" date="2025-09" db="UniProtKB">
        <authorList>
            <consortium name="Ensembl"/>
        </authorList>
    </citation>
    <scope>IDENTIFICATION</scope>
</reference>
<evidence type="ECO:0000256" key="7">
    <source>
        <dbReference type="ARBA" id="ARBA00023157"/>
    </source>
</evidence>
<dbReference type="Ensembl" id="ENSMODT00000087038.1">
    <property type="protein sequence ID" value="ENSMODP00000050647.1"/>
    <property type="gene ID" value="ENSMODG00000050260.1"/>
</dbReference>
<dbReference type="OMA" id="QHRTPRW"/>
<evidence type="ECO:0000256" key="6">
    <source>
        <dbReference type="ARBA" id="ARBA00023136"/>
    </source>
</evidence>
<dbReference type="Proteomes" id="UP000002280">
    <property type="component" value="Chromosome 1"/>
</dbReference>
<evidence type="ECO:0000256" key="1">
    <source>
        <dbReference type="ARBA" id="ARBA00004651"/>
    </source>
</evidence>
<feature type="domain" description="G-protein coupled receptors family 1 profile" evidence="15">
    <location>
        <begin position="52"/>
        <end position="305"/>
    </location>
</feature>
<dbReference type="Gene3D" id="1.20.1070.10">
    <property type="entry name" value="Rhodopsin 7-helix transmembrane proteins"/>
    <property type="match status" value="1"/>
</dbReference>
<dbReference type="GO" id="GO:0006954">
    <property type="term" value="P:inflammatory response"/>
    <property type="evidence" value="ECO:0000318"/>
    <property type="project" value="GO_Central"/>
</dbReference>
<reference evidence="16" key="2">
    <citation type="submission" date="2025-08" db="UniProtKB">
        <authorList>
            <consortium name="Ensembl"/>
        </authorList>
    </citation>
    <scope>IDENTIFICATION</scope>
</reference>
<keyword evidence="9" id="KW-0325">Glycoprotein</keyword>
<keyword evidence="2" id="KW-1003">Cell membrane</keyword>
<keyword evidence="5" id="KW-0297">G-protein coupled receptor</keyword>
<evidence type="ECO:0000256" key="4">
    <source>
        <dbReference type="ARBA" id="ARBA00022989"/>
    </source>
</evidence>
<keyword evidence="4 14" id="KW-1133">Transmembrane helix</keyword>
<dbReference type="FunFam" id="1.20.1070.10:FF:000034">
    <property type="entry name" value="G-protein coupled receptor 1"/>
    <property type="match status" value="1"/>
</dbReference>
<dbReference type="PROSITE" id="PS50262">
    <property type="entry name" value="G_PROTEIN_RECEP_F1_2"/>
    <property type="match status" value="1"/>
</dbReference>
<keyword evidence="17" id="KW-1185">Reference proteome</keyword>
<evidence type="ECO:0000256" key="12">
    <source>
        <dbReference type="ARBA" id="ARBA00037161"/>
    </source>
</evidence>
<dbReference type="FunCoup" id="A0A5F8GT55">
    <property type="interactions" value="259"/>
</dbReference>
<dbReference type="GO" id="GO:0007200">
    <property type="term" value="P:phospholipase C-activating G protein-coupled receptor signaling pathway"/>
    <property type="evidence" value="ECO:0000318"/>
    <property type="project" value="GO_Central"/>
</dbReference>
<dbReference type="InterPro" id="IPR000826">
    <property type="entry name" value="Formyl_rcpt-rel"/>
</dbReference>